<evidence type="ECO:0000256" key="1">
    <source>
        <dbReference type="ARBA" id="ARBA00022723"/>
    </source>
</evidence>
<dbReference type="EMBL" id="SWFT01000019">
    <property type="protein sequence ID" value="KAA8907777.1"/>
    <property type="molecule type" value="Genomic_DNA"/>
</dbReference>
<dbReference type="Proteomes" id="UP000449547">
    <property type="component" value="Unassembled WGS sequence"/>
</dbReference>
<dbReference type="InterPro" id="IPR027370">
    <property type="entry name" value="Znf-RING_euk"/>
</dbReference>
<dbReference type="PANTHER" id="PTHR10131:SF94">
    <property type="entry name" value="TNF RECEPTOR-ASSOCIATED FACTOR 4"/>
    <property type="match status" value="1"/>
</dbReference>
<dbReference type="InterPro" id="IPR001841">
    <property type="entry name" value="Znf_RING"/>
</dbReference>
<dbReference type="GO" id="GO:0008270">
    <property type="term" value="F:zinc ion binding"/>
    <property type="evidence" value="ECO:0007669"/>
    <property type="project" value="UniProtKB-KW"/>
</dbReference>
<evidence type="ECO:0000259" key="5">
    <source>
        <dbReference type="PROSITE" id="PS50089"/>
    </source>
</evidence>
<dbReference type="InterPro" id="IPR013087">
    <property type="entry name" value="Znf_C2H2_type"/>
</dbReference>
<dbReference type="OrthoDB" id="1630758at2759"/>
<dbReference type="RefSeq" id="XP_034014783.1">
    <property type="nucleotide sequence ID" value="XM_034157535.1"/>
</dbReference>
<keyword evidence="1" id="KW-0479">Metal-binding</keyword>
<dbReference type="VEuPathDB" id="FungiDB:DIURU_000464"/>
<dbReference type="PROSITE" id="PS00518">
    <property type="entry name" value="ZF_RING_1"/>
    <property type="match status" value="1"/>
</dbReference>
<dbReference type="PANTHER" id="PTHR10131">
    <property type="entry name" value="TNF RECEPTOR ASSOCIATED FACTOR"/>
    <property type="match status" value="1"/>
</dbReference>
<keyword evidence="3" id="KW-0862">Zinc</keyword>
<accession>A0A642UZY4</accession>
<feature type="domain" description="RING-type" evidence="5">
    <location>
        <begin position="52"/>
        <end position="97"/>
    </location>
</feature>
<gene>
    <name evidence="6" type="ORF">DIURU_000464</name>
</gene>
<dbReference type="AlphaFoldDB" id="A0A642UZY4"/>
<dbReference type="SMART" id="SM00184">
    <property type="entry name" value="RING"/>
    <property type="match status" value="2"/>
</dbReference>
<dbReference type="SUPFAM" id="SSF57850">
    <property type="entry name" value="RING/U-box"/>
    <property type="match status" value="1"/>
</dbReference>
<dbReference type="InterPro" id="IPR013083">
    <property type="entry name" value="Znf_RING/FYVE/PHD"/>
</dbReference>
<sequence>MSSPPTTPEAPDSPIPAYDDTVELAPESGYNLDAKIEYRNLKYKSPTDHLNCPICQQPFIEPLTTICGHTFCKECIQECFKMAKDGNVTRGSCPLDRTPLDATNINQLFPTPLLITNLVDDLKVYCLNQTRGCEWNGSRWELEHHLDFDCNHTGVVCHGIRHDEVDDEGNPVKCPRLVERQYLGKSSECAHKLYTCKFCKKQVCKITENTHLETECLFNYKTCDLCLNDCIAQKNLEKHRENCSHVGHITCSARDLGCKWMGGNETSLEIHLENCPLFQFMPVYQKLSDQVSGLATENQFLQKQINKILDSIIQGKITNLGYAENLETISSEKSSATDQQLLCVNFELDRLKYEVNEKILPFISKQRQSEQESMMSNIMNDSFMMREDLNLQRMVINSLRKQIQFMMFSRGPHRMMGLNPMSGPSIDNPMAPPFDVRPPGAGSYMSYEDMAQDLLDSSSRSSSEERICLKL</sequence>
<name>A0A642UZY4_DIURU</name>
<evidence type="ECO:0000313" key="7">
    <source>
        <dbReference type="Proteomes" id="UP000449547"/>
    </source>
</evidence>
<evidence type="ECO:0000256" key="3">
    <source>
        <dbReference type="ARBA" id="ARBA00022833"/>
    </source>
</evidence>
<reference evidence="6 7" key="1">
    <citation type="submission" date="2019-07" db="EMBL/GenBank/DDBJ databases">
        <title>Genome assembly of two rare yeast pathogens: Diutina rugosa and Trichomonascus ciferrii.</title>
        <authorList>
            <person name="Mixao V."/>
            <person name="Saus E."/>
            <person name="Hansen A."/>
            <person name="Lass-Flor C."/>
            <person name="Gabaldon T."/>
        </authorList>
    </citation>
    <scope>NUCLEOTIDE SEQUENCE [LARGE SCALE GENOMIC DNA]</scope>
    <source>
        <strain evidence="6 7">CBS 613</strain>
    </source>
</reference>
<dbReference type="PROSITE" id="PS00028">
    <property type="entry name" value="ZINC_FINGER_C2H2_1"/>
    <property type="match status" value="1"/>
</dbReference>
<evidence type="ECO:0000313" key="6">
    <source>
        <dbReference type="EMBL" id="KAA8907777.1"/>
    </source>
</evidence>
<evidence type="ECO:0000256" key="2">
    <source>
        <dbReference type="ARBA" id="ARBA00022771"/>
    </source>
</evidence>
<evidence type="ECO:0000256" key="4">
    <source>
        <dbReference type="PROSITE-ProRule" id="PRU00175"/>
    </source>
</evidence>
<dbReference type="OMA" id="PLTTICG"/>
<dbReference type="InterPro" id="IPR017907">
    <property type="entry name" value="Znf_RING_CS"/>
</dbReference>
<proteinExistence type="predicted"/>
<dbReference type="Pfam" id="PF13445">
    <property type="entry name" value="zf-RING_UBOX"/>
    <property type="match status" value="1"/>
</dbReference>
<dbReference type="PROSITE" id="PS50089">
    <property type="entry name" value="ZF_RING_2"/>
    <property type="match status" value="1"/>
</dbReference>
<keyword evidence="2 4" id="KW-0863">Zinc-finger</keyword>
<dbReference type="GeneID" id="54779117"/>
<protein>
    <recommendedName>
        <fullName evidence="5">RING-type domain-containing protein</fullName>
    </recommendedName>
</protein>
<organism evidence="6 7">
    <name type="scientific">Diutina rugosa</name>
    <name type="common">Yeast</name>
    <name type="synonym">Candida rugosa</name>
    <dbReference type="NCBI Taxonomy" id="5481"/>
    <lineage>
        <taxon>Eukaryota</taxon>
        <taxon>Fungi</taxon>
        <taxon>Dikarya</taxon>
        <taxon>Ascomycota</taxon>
        <taxon>Saccharomycotina</taxon>
        <taxon>Pichiomycetes</taxon>
        <taxon>Debaryomycetaceae</taxon>
        <taxon>Diutina</taxon>
    </lineage>
</organism>
<keyword evidence="7" id="KW-1185">Reference proteome</keyword>
<comment type="caution">
    <text evidence="6">The sequence shown here is derived from an EMBL/GenBank/DDBJ whole genome shotgun (WGS) entry which is preliminary data.</text>
</comment>
<dbReference type="Gene3D" id="3.30.40.10">
    <property type="entry name" value="Zinc/RING finger domain, C3HC4 (zinc finger)"/>
    <property type="match status" value="1"/>
</dbReference>